<dbReference type="GO" id="GO:0043565">
    <property type="term" value="F:sequence-specific DNA binding"/>
    <property type="evidence" value="ECO:0007669"/>
    <property type="project" value="InterPro"/>
</dbReference>
<dbReference type="PANTHER" id="PTHR43280">
    <property type="entry name" value="ARAC-FAMILY TRANSCRIPTIONAL REGULATOR"/>
    <property type="match status" value="1"/>
</dbReference>
<evidence type="ECO:0000313" key="6">
    <source>
        <dbReference type="Proteomes" id="UP000215145"/>
    </source>
</evidence>
<reference evidence="5 6" key="1">
    <citation type="submission" date="2017-07" db="EMBL/GenBank/DDBJ databases">
        <title>Paenibacillus herberti R33 genome sequencing and assembly.</title>
        <authorList>
            <person name="Su W."/>
        </authorList>
    </citation>
    <scope>NUCLEOTIDE SEQUENCE [LARGE SCALE GENOMIC DNA]</scope>
    <source>
        <strain evidence="5 6">R33</strain>
    </source>
</reference>
<dbReference type="PROSITE" id="PS01124">
    <property type="entry name" value="HTH_ARAC_FAMILY_2"/>
    <property type="match status" value="1"/>
</dbReference>
<dbReference type="PRINTS" id="PR00032">
    <property type="entry name" value="HTHARAC"/>
</dbReference>
<dbReference type="InterPro" id="IPR018060">
    <property type="entry name" value="HTH_AraC"/>
</dbReference>
<feature type="domain" description="HTH araC/xylS-type" evidence="4">
    <location>
        <begin position="383"/>
        <end position="481"/>
    </location>
</feature>
<evidence type="ECO:0000256" key="2">
    <source>
        <dbReference type="ARBA" id="ARBA00023125"/>
    </source>
</evidence>
<keyword evidence="2 5" id="KW-0238">DNA-binding</keyword>
<comment type="caution">
    <text evidence="5">The sequence shown here is derived from an EMBL/GenBank/DDBJ whole genome shotgun (WGS) entry which is preliminary data.</text>
</comment>
<gene>
    <name evidence="5" type="ORF">CGZ75_13510</name>
</gene>
<evidence type="ECO:0000259" key="4">
    <source>
        <dbReference type="PROSITE" id="PS01124"/>
    </source>
</evidence>
<evidence type="ECO:0000256" key="3">
    <source>
        <dbReference type="ARBA" id="ARBA00023163"/>
    </source>
</evidence>
<dbReference type="SUPFAM" id="SSF46689">
    <property type="entry name" value="Homeodomain-like"/>
    <property type="match status" value="2"/>
</dbReference>
<dbReference type="OrthoDB" id="342399at2"/>
<dbReference type="Pfam" id="PF12833">
    <property type="entry name" value="HTH_18"/>
    <property type="match status" value="1"/>
</dbReference>
<keyword evidence="6" id="KW-1185">Reference proteome</keyword>
<dbReference type="InterPro" id="IPR018062">
    <property type="entry name" value="HTH_AraC-typ_CS"/>
</dbReference>
<dbReference type="SMART" id="SM00342">
    <property type="entry name" value="HTH_ARAC"/>
    <property type="match status" value="1"/>
</dbReference>
<dbReference type="EMBL" id="NMUQ01000002">
    <property type="protein sequence ID" value="OXM15056.1"/>
    <property type="molecule type" value="Genomic_DNA"/>
</dbReference>
<dbReference type="GO" id="GO:0003700">
    <property type="term" value="F:DNA-binding transcription factor activity"/>
    <property type="evidence" value="ECO:0007669"/>
    <property type="project" value="InterPro"/>
</dbReference>
<dbReference type="Proteomes" id="UP000215145">
    <property type="component" value="Unassembled WGS sequence"/>
</dbReference>
<dbReference type="AlphaFoldDB" id="A0A229NYF6"/>
<keyword evidence="1" id="KW-0805">Transcription regulation</keyword>
<evidence type="ECO:0000256" key="1">
    <source>
        <dbReference type="ARBA" id="ARBA00023015"/>
    </source>
</evidence>
<dbReference type="PANTHER" id="PTHR43280:SF28">
    <property type="entry name" value="HTH-TYPE TRANSCRIPTIONAL ACTIVATOR RHAS"/>
    <property type="match status" value="1"/>
</dbReference>
<dbReference type="Gene3D" id="1.10.10.60">
    <property type="entry name" value="Homeodomain-like"/>
    <property type="match status" value="2"/>
</dbReference>
<dbReference type="InterPro" id="IPR020449">
    <property type="entry name" value="Tscrpt_reg_AraC-type_HTH"/>
</dbReference>
<accession>A0A229NYF6</accession>
<proteinExistence type="predicted"/>
<dbReference type="PROSITE" id="PS00041">
    <property type="entry name" value="HTH_ARAC_FAMILY_1"/>
    <property type="match status" value="1"/>
</dbReference>
<sequence>MDEKEPAAARTTLWPGETSSQLVQELLREDTDPRRLQNQLEQANLGWLSGEYTLGIIRGMGSVNRASHSSTISAAGAAAGVRLGSSQGAFTAGAELDRSQGAVTAGMKLGRSQGVVSAGVELGRSQGEVTAGVELGRCQGAVNDVGEKLGLSQGAGRPNEEGGEFSAMQRRLKQLLESESDWVLHEGRDGNIVLLAREEVQLRRLAEHLEGHTLLGCRLSLSSRSQGIGQLRRAYSQARQVQKYFLLHPGSSLLAYDSLRSLSSGCQLPIEAIRRLSNLLGTGRLAEMKRQLQYILDIRLISRCEIGYLEGISRRLNEEVFDSVFRSYGEESIDILKLYKSAGHIENFERFEDYYGHVEQLLERLDAFVSTVRGTHTERKDLQKAVDYLQKHYAEDVNMAVVSNHISLNYTYFSQAFKEHTGESFSSYLRKLRLNRAKELLAESELKVYEISSQAGFDNVKHFTRVFKETEGVTPLEYRSLKQGSGAGR</sequence>
<name>A0A229NYF6_9BACL</name>
<protein>
    <submittedName>
        <fullName evidence="5">DNA-binding response regulator</fullName>
    </submittedName>
</protein>
<evidence type="ECO:0000313" key="5">
    <source>
        <dbReference type="EMBL" id="OXM15056.1"/>
    </source>
</evidence>
<keyword evidence="3" id="KW-0804">Transcription</keyword>
<dbReference type="InterPro" id="IPR009057">
    <property type="entry name" value="Homeodomain-like_sf"/>
</dbReference>
<organism evidence="5 6">
    <name type="scientific">Paenibacillus herberti</name>
    <dbReference type="NCBI Taxonomy" id="1619309"/>
    <lineage>
        <taxon>Bacteria</taxon>
        <taxon>Bacillati</taxon>
        <taxon>Bacillota</taxon>
        <taxon>Bacilli</taxon>
        <taxon>Bacillales</taxon>
        <taxon>Paenibacillaceae</taxon>
        <taxon>Paenibacillus</taxon>
    </lineage>
</organism>